<keyword evidence="1" id="KW-0472">Membrane</keyword>
<reference evidence="2 3" key="1">
    <citation type="submission" date="2019-03" db="EMBL/GenBank/DDBJ databases">
        <title>Genome sequence of Thiobacillaceae bacterium LSR1, a sulfur-oxidizing bacterium isolated from freshwater sediment.</title>
        <authorList>
            <person name="Li S."/>
        </authorList>
    </citation>
    <scope>NUCLEOTIDE SEQUENCE [LARGE SCALE GENOMIC DNA]</scope>
    <source>
        <strain evidence="2 3">LSR1</strain>
    </source>
</reference>
<evidence type="ECO:0000256" key="1">
    <source>
        <dbReference type="SAM" id="Phobius"/>
    </source>
</evidence>
<gene>
    <name evidence="2" type="ORF">EZJ19_01700</name>
</gene>
<feature type="transmembrane region" description="Helical" evidence="1">
    <location>
        <begin position="58"/>
        <end position="77"/>
    </location>
</feature>
<accession>A0A4R1BN45</accession>
<dbReference type="Gene3D" id="1.10.3730.20">
    <property type="match status" value="1"/>
</dbReference>
<feature type="transmembrane region" description="Helical" evidence="1">
    <location>
        <begin position="206"/>
        <end position="228"/>
    </location>
</feature>
<keyword evidence="1" id="KW-1133">Transmembrane helix</keyword>
<feature type="transmembrane region" description="Helical" evidence="1">
    <location>
        <begin position="116"/>
        <end position="136"/>
    </location>
</feature>
<evidence type="ECO:0000313" key="3">
    <source>
        <dbReference type="Proteomes" id="UP000295443"/>
    </source>
</evidence>
<keyword evidence="1" id="KW-0812">Transmembrane</keyword>
<dbReference type="OrthoDB" id="9783707at2"/>
<dbReference type="InterPro" id="IPR037185">
    <property type="entry name" value="EmrE-like"/>
</dbReference>
<feature type="transmembrane region" description="Helical" evidence="1">
    <location>
        <begin position="175"/>
        <end position="194"/>
    </location>
</feature>
<dbReference type="RefSeq" id="WP_131444571.1">
    <property type="nucleotide sequence ID" value="NZ_SJZB01000008.1"/>
</dbReference>
<dbReference type="AlphaFoldDB" id="A0A4R1BN45"/>
<evidence type="ECO:0000313" key="2">
    <source>
        <dbReference type="EMBL" id="TCJ18943.1"/>
    </source>
</evidence>
<dbReference type="SUPFAM" id="SSF103481">
    <property type="entry name" value="Multidrug resistance efflux transporter EmrE"/>
    <property type="match status" value="2"/>
</dbReference>
<name>A0A4R1BN45_9PROT</name>
<proteinExistence type="predicted"/>
<sequence length="287" mass="29759">MTAASALLLAVALHVTWNLLARHVPARQEFIWWALAGHLLLIGPWALWALLGQVHWDATLATCVGLSGAALAVYFLGLRAAYRHAPVALAYPVARSAPLFVALAGALLFGDRFDGLGLAGIGLSSLALVLLGASAWRAEAGRAIAPALAAALATTVYSLSDKVAVGHLPDYASRLGYISLGYLIAWLALTLALYRRSGRCLPAARPPAPLLGAGALAIGNAYALVVHAMASLPAAHAVALSNGGIVVAAFLSVFWFGERQHRRARLFWATVLAAGLALVAASGARAT</sequence>
<feature type="transmembrane region" description="Helical" evidence="1">
    <location>
        <begin position="89"/>
        <end position="109"/>
    </location>
</feature>
<keyword evidence="3" id="KW-1185">Reference proteome</keyword>
<dbReference type="EMBL" id="SJZB01000008">
    <property type="protein sequence ID" value="TCJ18943.1"/>
    <property type="molecule type" value="Genomic_DNA"/>
</dbReference>
<organism evidence="2 3">
    <name type="scientific">Parasulfuritortus cantonensis</name>
    <dbReference type="NCBI Taxonomy" id="2528202"/>
    <lineage>
        <taxon>Bacteria</taxon>
        <taxon>Pseudomonadati</taxon>
        <taxon>Pseudomonadota</taxon>
        <taxon>Betaproteobacteria</taxon>
        <taxon>Nitrosomonadales</taxon>
        <taxon>Thiobacillaceae</taxon>
        <taxon>Parasulfuritortus</taxon>
    </lineage>
</organism>
<protein>
    <submittedName>
        <fullName evidence="2">EamA family transporter</fullName>
    </submittedName>
</protein>
<feature type="transmembrane region" description="Helical" evidence="1">
    <location>
        <begin position="234"/>
        <end position="254"/>
    </location>
</feature>
<comment type="caution">
    <text evidence="2">The sequence shown here is derived from an EMBL/GenBank/DDBJ whole genome shotgun (WGS) entry which is preliminary data.</text>
</comment>
<dbReference type="Proteomes" id="UP000295443">
    <property type="component" value="Unassembled WGS sequence"/>
</dbReference>
<feature type="transmembrane region" description="Helical" evidence="1">
    <location>
        <begin position="266"/>
        <end position="284"/>
    </location>
</feature>
<feature type="transmembrane region" description="Helical" evidence="1">
    <location>
        <begin position="31"/>
        <end position="51"/>
    </location>
</feature>